<evidence type="ECO:0000313" key="2">
    <source>
        <dbReference type="EMBL" id="AEV94385.1"/>
    </source>
</evidence>
<protein>
    <submittedName>
        <fullName evidence="2">NAD-dependent epimerase/dehydratase family protein</fullName>
    </submittedName>
</protein>
<evidence type="ECO:0000313" key="3">
    <source>
        <dbReference type="Proteomes" id="UP000005444"/>
    </source>
</evidence>
<dbReference type="Proteomes" id="UP000005444">
    <property type="component" value="Chromosome"/>
</dbReference>
<dbReference type="InterPro" id="IPR036291">
    <property type="entry name" value="NAD(P)-bd_dom_sf"/>
</dbReference>
<dbReference type="RefSeq" id="WP_014214583.1">
    <property type="nucleotide sequence ID" value="NC_016605.1"/>
</dbReference>
<dbReference type="eggNOG" id="COG0702">
    <property type="taxonomic scope" value="Bacteria"/>
</dbReference>
<dbReference type="KEGG" id="pce:PECL_50"/>
<dbReference type="EMBL" id="CP003137">
    <property type="protein sequence ID" value="AEV94385.1"/>
    <property type="molecule type" value="Genomic_DNA"/>
</dbReference>
<gene>
    <name evidence="2" type="ordered locus">PECL_50</name>
</gene>
<dbReference type="SUPFAM" id="SSF51735">
    <property type="entry name" value="NAD(P)-binding Rossmann-fold domains"/>
    <property type="match status" value="1"/>
</dbReference>
<dbReference type="HOGENOM" id="CLU_025711_1_2_9"/>
<dbReference type="STRING" id="701521.PECL_50"/>
<dbReference type="PATRIC" id="fig|701521.8.peg.48"/>
<evidence type="ECO:0000259" key="1">
    <source>
        <dbReference type="Pfam" id="PF13460"/>
    </source>
</evidence>
<keyword evidence="3" id="KW-1185">Reference proteome</keyword>
<accession>G8PEC4</accession>
<proteinExistence type="predicted"/>
<dbReference type="AlphaFoldDB" id="G8PEC4"/>
<feature type="domain" description="NAD(P)-binding" evidence="1">
    <location>
        <begin position="7"/>
        <end position="188"/>
    </location>
</feature>
<name>G8PEC4_PEDCP</name>
<dbReference type="CDD" id="cd05243">
    <property type="entry name" value="SDR_a5"/>
    <property type="match status" value="1"/>
</dbReference>
<sequence length="213" mass="22902">MKVFVIGSHGQIGKLLVDLLVARGDEVVAAIRDEKQAPEMEERGAAVQIFDLMSQPDEMAKAIGNADAVVFTAGSGGATGYDQTLMIDLDGAVKSMLASKIAGVTRFVLVSAMNSENPEKWTEEIKPYYVAKYFADNYLENQTDLDYTIVKPGILTNEPGKGGVLIGEDHGSISRQDVAEVVAETLHHDNTIKKSFSVVEGAQPISEGISDIQ</sequence>
<organism evidence="2 3">
    <name type="scientific">Pediococcus claussenii (strain ATCC BAA-344 / DSM 14800 / JCM 18046 / KCTC 3811 / LMG 21948 / P06)</name>
    <dbReference type="NCBI Taxonomy" id="701521"/>
    <lineage>
        <taxon>Bacteria</taxon>
        <taxon>Bacillati</taxon>
        <taxon>Bacillota</taxon>
        <taxon>Bacilli</taxon>
        <taxon>Lactobacillales</taxon>
        <taxon>Lactobacillaceae</taxon>
        <taxon>Pediococcus</taxon>
    </lineage>
</organism>
<reference evidence="2 3" key="1">
    <citation type="journal article" date="2012" name="J. Bacteriol.">
        <title>Complete Genome Sequence of the Beer Spoilage Organism Pediococcus claussenii ATCC BAA-344T.</title>
        <authorList>
            <person name="Pittet V."/>
            <person name="Abegunde T."/>
            <person name="Marfleet T."/>
            <person name="Haakensen M."/>
            <person name="Morrow K."/>
            <person name="Jayaprakash T."/>
            <person name="Schroeder K."/>
            <person name="Trost B."/>
            <person name="Byrns S."/>
            <person name="Bergsveinson J."/>
            <person name="Kusalik A."/>
            <person name="Ziola B."/>
        </authorList>
    </citation>
    <scope>NUCLEOTIDE SEQUENCE [LARGE SCALE GENOMIC DNA]</scope>
    <source>
        <strain evidence="2 3">ATCC BAA-344</strain>
    </source>
</reference>
<dbReference type="Gene3D" id="3.40.50.720">
    <property type="entry name" value="NAD(P)-binding Rossmann-like Domain"/>
    <property type="match status" value="1"/>
</dbReference>
<dbReference type="InterPro" id="IPR016040">
    <property type="entry name" value="NAD(P)-bd_dom"/>
</dbReference>
<dbReference type="PANTHER" id="PTHR15020">
    <property type="entry name" value="FLAVIN REDUCTASE-RELATED"/>
    <property type="match status" value="1"/>
</dbReference>
<dbReference type="PANTHER" id="PTHR15020:SF50">
    <property type="entry name" value="UPF0659 PROTEIN YMR090W"/>
    <property type="match status" value="1"/>
</dbReference>
<dbReference type="Pfam" id="PF13460">
    <property type="entry name" value="NAD_binding_10"/>
    <property type="match status" value="1"/>
</dbReference>